<evidence type="ECO:0000313" key="11">
    <source>
        <dbReference type="EMBL" id="SBW06062.1"/>
    </source>
</evidence>
<evidence type="ECO:0000259" key="10">
    <source>
        <dbReference type="Pfam" id="PF00884"/>
    </source>
</evidence>
<keyword evidence="4 9" id="KW-1133">Transmembrane helix</keyword>
<evidence type="ECO:0000256" key="2">
    <source>
        <dbReference type="ARBA" id="ARBA00022475"/>
    </source>
</evidence>
<dbReference type="SUPFAM" id="SSF53649">
    <property type="entry name" value="Alkaline phosphatase-like"/>
    <property type="match status" value="1"/>
</dbReference>
<dbReference type="EMBL" id="FLUL01000001">
    <property type="protein sequence ID" value="SBW06062.1"/>
    <property type="molecule type" value="Genomic_DNA"/>
</dbReference>
<keyword evidence="2" id="KW-1003">Cell membrane</keyword>
<keyword evidence="7" id="KW-0464">Manganese</keyword>
<feature type="domain" description="Sulfatase N-terminal" evidence="10">
    <location>
        <begin position="268"/>
        <end position="532"/>
    </location>
</feature>
<keyword evidence="7" id="KW-0479">Metal-binding</keyword>
<evidence type="ECO:0000256" key="5">
    <source>
        <dbReference type="ARBA" id="ARBA00023136"/>
    </source>
</evidence>
<dbReference type="GO" id="GO:0005886">
    <property type="term" value="C:plasma membrane"/>
    <property type="evidence" value="ECO:0007669"/>
    <property type="project" value="UniProtKB-SubCell"/>
</dbReference>
<evidence type="ECO:0000256" key="9">
    <source>
        <dbReference type="SAM" id="Phobius"/>
    </source>
</evidence>
<dbReference type="PANTHER" id="PTHR47371:SF3">
    <property type="entry name" value="PHOSPHOGLYCEROL TRANSFERASE I"/>
    <property type="match status" value="1"/>
</dbReference>
<feature type="binding site" evidence="8">
    <location>
        <position position="480"/>
    </location>
    <ligand>
        <name>Mn(2+)</name>
        <dbReference type="ChEBI" id="CHEBI:29035"/>
    </ligand>
</feature>
<dbReference type="InterPro" id="IPR017850">
    <property type="entry name" value="Alkaline_phosphatase_core_sf"/>
</dbReference>
<feature type="active site" evidence="6">
    <location>
        <position position="312"/>
    </location>
</feature>
<evidence type="ECO:0000256" key="8">
    <source>
        <dbReference type="PIRSR" id="PIRSR005091-3"/>
    </source>
</evidence>
<dbReference type="Gene3D" id="3.30.1120.80">
    <property type="match status" value="1"/>
</dbReference>
<feature type="transmembrane region" description="Helical" evidence="9">
    <location>
        <begin position="169"/>
        <end position="188"/>
    </location>
</feature>
<evidence type="ECO:0000256" key="6">
    <source>
        <dbReference type="PIRSR" id="PIRSR005091-1"/>
    </source>
</evidence>
<dbReference type="InterPro" id="IPR012160">
    <property type="entry name" value="LtaS-like"/>
</dbReference>
<feature type="binding site" evidence="7">
    <location>
        <position position="431"/>
    </location>
    <ligand>
        <name>substrate</name>
    </ligand>
</feature>
<feature type="transmembrane region" description="Helical" evidence="9">
    <location>
        <begin position="7"/>
        <end position="29"/>
    </location>
</feature>
<keyword evidence="5 9" id="KW-0472">Membrane</keyword>
<dbReference type="GO" id="GO:0046872">
    <property type="term" value="F:metal ion binding"/>
    <property type="evidence" value="ECO:0007669"/>
    <property type="project" value="UniProtKB-KW"/>
</dbReference>
<feature type="binding site" evidence="8">
    <location>
        <position position="276"/>
    </location>
    <ligand>
        <name>Mn(2+)</name>
        <dbReference type="ChEBI" id="CHEBI:29035"/>
    </ligand>
</feature>
<evidence type="ECO:0000256" key="1">
    <source>
        <dbReference type="ARBA" id="ARBA00004651"/>
    </source>
</evidence>
<gene>
    <name evidence="11" type="ORF">KL86DYS2_12903</name>
</gene>
<comment type="subcellular location">
    <subcellularLocation>
        <location evidence="1">Cell membrane</location>
        <topology evidence="1">Multi-pass membrane protein</topology>
    </subcellularLocation>
</comment>
<dbReference type="AlphaFoldDB" id="A0A212K336"/>
<evidence type="ECO:0000256" key="7">
    <source>
        <dbReference type="PIRSR" id="PIRSR005091-2"/>
    </source>
</evidence>
<dbReference type="Gene3D" id="3.40.720.10">
    <property type="entry name" value="Alkaline Phosphatase, subunit A"/>
    <property type="match status" value="1"/>
</dbReference>
<keyword evidence="3 9" id="KW-0812">Transmembrane</keyword>
<organism evidence="11">
    <name type="scientific">uncultured Dysgonomonas sp</name>
    <dbReference type="NCBI Taxonomy" id="206096"/>
    <lineage>
        <taxon>Bacteria</taxon>
        <taxon>Pseudomonadati</taxon>
        <taxon>Bacteroidota</taxon>
        <taxon>Bacteroidia</taxon>
        <taxon>Bacteroidales</taxon>
        <taxon>Dysgonomonadaceae</taxon>
        <taxon>Dysgonomonas</taxon>
        <taxon>environmental samples</taxon>
    </lineage>
</organism>
<dbReference type="PIRSF" id="PIRSF005091">
    <property type="entry name" value="Mmb_sulf_HI1246"/>
    <property type="match status" value="1"/>
</dbReference>
<dbReference type="PANTHER" id="PTHR47371">
    <property type="entry name" value="LIPOTEICHOIC ACID SYNTHASE"/>
    <property type="match status" value="1"/>
</dbReference>
<evidence type="ECO:0000256" key="3">
    <source>
        <dbReference type="ARBA" id="ARBA00022692"/>
    </source>
</evidence>
<reference evidence="11" key="1">
    <citation type="submission" date="2016-04" db="EMBL/GenBank/DDBJ databases">
        <authorList>
            <person name="Evans L.H."/>
            <person name="Alamgir A."/>
            <person name="Owens N."/>
            <person name="Weber N.D."/>
            <person name="Virtaneva K."/>
            <person name="Barbian K."/>
            <person name="Babar A."/>
            <person name="Rosenke K."/>
        </authorList>
    </citation>
    <scope>NUCLEOTIDE SEQUENCE</scope>
    <source>
        <strain evidence="11">86-2</strain>
    </source>
</reference>
<dbReference type="RefSeq" id="WP_296951056.1">
    <property type="nucleotide sequence ID" value="NZ_LT599021.1"/>
</dbReference>
<feature type="binding site" evidence="8">
    <location>
        <position position="479"/>
    </location>
    <ligand>
        <name>Mn(2+)</name>
        <dbReference type="ChEBI" id="CHEBI:29035"/>
    </ligand>
</feature>
<protein>
    <recommendedName>
        <fullName evidence="10">Sulfatase N-terminal domain-containing protein</fullName>
    </recommendedName>
</protein>
<dbReference type="Pfam" id="PF00884">
    <property type="entry name" value="Sulfatase"/>
    <property type="match status" value="1"/>
</dbReference>
<feature type="binding site" evidence="8">
    <location>
        <position position="312"/>
    </location>
    <ligand>
        <name>Mn(2+)</name>
        <dbReference type="ChEBI" id="CHEBI:29035"/>
    </ligand>
</feature>
<evidence type="ECO:0000256" key="4">
    <source>
        <dbReference type="ARBA" id="ARBA00022989"/>
    </source>
</evidence>
<feature type="transmembrane region" description="Helical" evidence="9">
    <location>
        <begin position="128"/>
        <end position="157"/>
    </location>
</feature>
<name>A0A212K336_9BACT</name>
<proteinExistence type="predicted"/>
<dbReference type="InterPro" id="IPR050448">
    <property type="entry name" value="OpgB/LTA_synthase_biosynth"/>
</dbReference>
<feature type="transmembrane region" description="Helical" evidence="9">
    <location>
        <begin position="56"/>
        <end position="74"/>
    </location>
</feature>
<dbReference type="InterPro" id="IPR000917">
    <property type="entry name" value="Sulfatase_N"/>
</dbReference>
<accession>A0A212K336</accession>
<sequence length="607" mass="68676">MKQRIILYLTVFFYFVLLFLIGKILFAFIHASLGGGVSAKDILDILYNGLPLDLSMSGYLTVLPALILIASIWIKPQIIVRTYNIYFGIILLLIAIITVVDLVVYPYWGFHFDSTVFLYLKKPKETFASASILDFVFGILGMAIYFVVSYLGYMYIIRKQVLNFTVPKSIAKSCIVLVVLLAALFLPIRGGVTVSTMNIGQVYYSDNMFFNHAAINPEFNLMSSFFKSDNFASQYQFYDKKEAEKVFSQLNFQPKSDSVPNLLKTDRPNIILFILESFSANVALDSVVAPNMSRYAKEGVFFKNFYANSFRTDRGLVSILSGYPAHPTVAIMKYPQKTGTLATIPKAMKDAGYNNLSFYYGGDADFANMRSYFVGACGIKDIVSDKKFPLSERLTKWGVPDKFLINRLHEDLLSKEQSEPYVKVVLTLSSHEPFDVPRAGFKEPFLDAVHYTDECLGKFVEQLKKTKQWNNTLILFVADHAMQSYPKGLSNSDPERFRIPLIWIGGAIKQPVTVSSYASQNDIAATLLSQLNLKHDDFKFSKNILSPEGNKFAFYSYVNGFSMTDSTGMVTYDNDKQSIIHHKGDVTDLEKKAKSFFQMMYLDLGNR</sequence>
<dbReference type="CDD" id="cd16015">
    <property type="entry name" value="LTA_synthase"/>
    <property type="match status" value="1"/>
</dbReference>
<feature type="transmembrane region" description="Helical" evidence="9">
    <location>
        <begin position="86"/>
        <end position="108"/>
    </location>
</feature>